<comment type="caution">
    <text evidence="1">The sequence shown here is derived from an EMBL/GenBank/DDBJ whole genome shotgun (WGS) entry which is preliminary data.</text>
</comment>
<proteinExistence type="predicted"/>
<reference evidence="1 2" key="1">
    <citation type="submission" date="2019-07" db="EMBL/GenBank/DDBJ databases">
        <title>Genomics analysis of Aphanomyces spp. identifies a new class of oomycete effector associated with host adaptation.</title>
        <authorList>
            <person name="Gaulin E."/>
        </authorList>
    </citation>
    <scope>NUCLEOTIDE SEQUENCE [LARGE SCALE GENOMIC DNA]</scope>
    <source>
        <strain evidence="1 2">ATCC 201684</strain>
    </source>
</reference>
<dbReference type="Proteomes" id="UP000481153">
    <property type="component" value="Unassembled WGS sequence"/>
</dbReference>
<gene>
    <name evidence="1" type="ORF">Ae201684_007973</name>
</gene>
<protein>
    <submittedName>
        <fullName evidence="1">Uncharacterized protein</fullName>
    </submittedName>
</protein>
<name>A0A6G0X6M2_9STRA</name>
<evidence type="ECO:0000313" key="1">
    <source>
        <dbReference type="EMBL" id="KAF0735656.1"/>
    </source>
</evidence>
<dbReference type="AlphaFoldDB" id="A0A6G0X6M2"/>
<dbReference type="EMBL" id="VJMJ01000094">
    <property type="protein sequence ID" value="KAF0735656.1"/>
    <property type="molecule type" value="Genomic_DNA"/>
</dbReference>
<dbReference type="VEuPathDB" id="FungiDB:AeMF1_011638"/>
<organism evidence="1 2">
    <name type="scientific">Aphanomyces euteiches</name>
    <dbReference type="NCBI Taxonomy" id="100861"/>
    <lineage>
        <taxon>Eukaryota</taxon>
        <taxon>Sar</taxon>
        <taxon>Stramenopiles</taxon>
        <taxon>Oomycota</taxon>
        <taxon>Saprolegniomycetes</taxon>
        <taxon>Saprolegniales</taxon>
        <taxon>Verrucalvaceae</taxon>
        <taxon>Aphanomyces</taxon>
    </lineage>
</organism>
<keyword evidence="2" id="KW-1185">Reference proteome</keyword>
<sequence length="122" mass="14284">MVVLVKQPAQSSPFEDTKSLKHKVSHWFKNVTKPKCTCQKVVPLKPRKEKKPFYIAEPIEMPQKYANDTKVYTLVAGQRLPYTPSQISHVKKNRRVYETIDEDLFVCDYCKARSNTLFVEDY</sequence>
<accession>A0A6G0X6M2</accession>
<evidence type="ECO:0000313" key="2">
    <source>
        <dbReference type="Proteomes" id="UP000481153"/>
    </source>
</evidence>